<feature type="compositionally biased region" description="Basic and acidic residues" evidence="5">
    <location>
        <begin position="300"/>
        <end position="317"/>
    </location>
</feature>
<evidence type="ECO:0000313" key="7">
    <source>
        <dbReference type="EMBL" id="CAB3792867.1"/>
    </source>
</evidence>
<feature type="region of interest" description="Disordered" evidence="5">
    <location>
        <begin position="300"/>
        <end position="330"/>
    </location>
</feature>
<comment type="similarity">
    <text evidence="1">Belongs to the LysR transcriptional regulatory family.</text>
</comment>
<evidence type="ECO:0000259" key="6">
    <source>
        <dbReference type="PROSITE" id="PS50931"/>
    </source>
</evidence>
<evidence type="ECO:0000256" key="3">
    <source>
        <dbReference type="ARBA" id="ARBA00023125"/>
    </source>
</evidence>
<name>A0A6S7B9Q3_9BURK</name>
<dbReference type="PANTHER" id="PTHR30537:SF35">
    <property type="entry name" value="TRANSCRIPTIONAL REGULATORY PROTEIN"/>
    <property type="match status" value="1"/>
</dbReference>
<dbReference type="InterPro" id="IPR058163">
    <property type="entry name" value="LysR-type_TF_proteobact-type"/>
</dbReference>
<dbReference type="Gene3D" id="3.40.190.290">
    <property type="match status" value="1"/>
</dbReference>
<organism evidence="7 8">
    <name type="scientific">Pararobbsia alpina</name>
    <dbReference type="NCBI Taxonomy" id="621374"/>
    <lineage>
        <taxon>Bacteria</taxon>
        <taxon>Pseudomonadati</taxon>
        <taxon>Pseudomonadota</taxon>
        <taxon>Betaproteobacteria</taxon>
        <taxon>Burkholderiales</taxon>
        <taxon>Burkholderiaceae</taxon>
        <taxon>Pararobbsia</taxon>
    </lineage>
</organism>
<dbReference type="RefSeq" id="WP_175105954.1">
    <property type="nucleotide sequence ID" value="NZ_CADIKM010000016.1"/>
</dbReference>
<dbReference type="InterPro" id="IPR000847">
    <property type="entry name" value="LysR_HTH_N"/>
</dbReference>
<dbReference type="PANTHER" id="PTHR30537">
    <property type="entry name" value="HTH-TYPE TRANSCRIPTIONAL REGULATOR"/>
    <property type="match status" value="1"/>
</dbReference>
<feature type="domain" description="HTH lysR-type" evidence="6">
    <location>
        <begin position="1"/>
        <end position="59"/>
    </location>
</feature>
<proteinExistence type="inferred from homology"/>
<dbReference type="Pfam" id="PF00126">
    <property type="entry name" value="HTH_1"/>
    <property type="match status" value="1"/>
</dbReference>
<evidence type="ECO:0000313" key="8">
    <source>
        <dbReference type="Proteomes" id="UP000494115"/>
    </source>
</evidence>
<dbReference type="SUPFAM" id="SSF53850">
    <property type="entry name" value="Periplasmic binding protein-like II"/>
    <property type="match status" value="1"/>
</dbReference>
<accession>A0A6S7B9Q3</accession>
<evidence type="ECO:0000256" key="4">
    <source>
        <dbReference type="ARBA" id="ARBA00023163"/>
    </source>
</evidence>
<keyword evidence="3" id="KW-0238">DNA-binding</keyword>
<dbReference type="AlphaFoldDB" id="A0A6S7B9Q3"/>
<dbReference type="GO" id="GO:0043565">
    <property type="term" value="F:sequence-specific DNA binding"/>
    <property type="evidence" value="ECO:0007669"/>
    <property type="project" value="TreeGrafter"/>
</dbReference>
<dbReference type="Gene3D" id="1.10.10.10">
    <property type="entry name" value="Winged helix-like DNA-binding domain superfamily/Winged helix DNA-binding domain"/>
    <property type="match status" value="1"/>
</dbReference>
<dbReference type="PROSITE" id="PS50931">
    <property type="entry name" value="HTH_LYSR"/>
    <property type="match status" value="1"/>
</dbReference>
<dbReference type="GO" id="GO:0006351">
    <property type="term" value="P:DNA-templated transcription"/>
    <property type="evidence" value="ECO:0007669"/>
    <property type="project" value="TreeGrafter"/>
</dbReference>
<dbReference type="InterPro" id="IPR036390">
    <property type="entry name" value="WH_DNA-bd_sf"/>
</dbReference>
<keyword evidence="4" id="KW-0804">Transcription</keyword>
<keyword evidence="2" id="KW-0805">Transcription regulation</keyword>
<dbReference type="GO" id="GO:0003700">
    <property type="term" value="F:DNA-binding transcription factor activity"/>
    <property type="evidence" value="ECO:0007669"/>
    <property type="project" value="InterPro"/>
</dbReference>
<dbReference type="EMBL" id="CADIKM010000016">
    <property type="protein sequence ID" value="CAB3792867.1"/>
    <property type="molecule type" value="Genomic_DNA"/>
</dbReference>
<dbReference type="Pfam" id="PF03466">
    <property type="entry name" value="LysR_substrate"/>
    <property type="match status" value="1"/>
</dbReference>
<dbReference type="FunFam" id="1.10.10.10:FF:000001">
    <property type="entry name" value="LysR family transcriptional regulator"/>
    <property type="match status" value="1"/>
</dbReference>
<dbReference type="InterPro" id="IPR036388">
    <property type="entry name" value="WH-like_DNA-bd_sf"/>
</dbReference>
<evidence type="ECO:0000256" key="2">
    <source>
        <dbReference type="ARBA" id="ARBA00023015"/>
    </source>
</evidence>
<evidence type="ECO:0000256" key="5">
    <source>
        <dbReference type="SAM" id="MobiDB-lite"/>
    </source>
</evidence>
<protein>
    <submittedName>
        <fullName evidence="7">HTH-type transcriptional regulator DmlR</fullName>
    </submittedName>
</protein>
<evidence type="ECO:0000256" key="1">
    <source>
        <dbReference type="ARBA" id="ARBA00009437"/>
    </source>
</evidence>
<dbReference type="SUPFAM" id="SSF46785">
    <property type="entry name" value="Winged helix' DNA-binding domain"/>
    <property type="match status" value="1"/>
</dbReference>
<reference evidence="7 8" key="1">
    <citation type="submission" date="2020-04" db="EMBL/GenBank/DDBJ databases">
        <authorList>
            <person name="De Canck E."/>
        </authorList>
    </citation>
    <scope>NUCLEOTIDE SEQUENCE [LARGE SCALE GENOMIC DNA]</scope>
    <source>
        <strain evidence="7 8">LMG 28138</strain>
    </source>
</reference>
<keyword evidence="8" id="KW-1185">Reference proteome</keyword>
<dbReference type="InterPro" id="IPR005119">
    <property type="entry name" value="LysR_subst-bd"/>
</dbReference>
<dbReference type="Proteomes" id="UP000494115">
    <property type="component" value="Unassembled WGS sequence"/>
</dbReference>
<sequence length="330" mass="36244">MNQLQAMRVFLKVVELKNFGLAGEQMGISRPAVTRSIAMLEEHFNVRLLHRSTHNVSVTGAGEAYVEGVRAVLDKLDEVEAEVNRSVREPKGTLRIAAPTSFSMTELAPLLAHYRRRYPEVRLEVDLVDTQVDIVEGRYDACFVADHKTASATMVSRTLAPIKPVLVASPGYLQHAGAPADPASLRGHSLLAHVDTGRQPLELRTPSGIERIEVEPALAASSSVLVREAALAHMGIAVIPESLVSDDIAQGRLTVVLPECEVEGPQRQMAILYSGRRHLSAKVRSFIEFAVEYFRERREGADRGDRADRTDQADRADVCYGKETADTETA</sequence>
<gene>
    <name evidence="7" type="primary">dmlR_11</name>
    <name evidence="7" type="ORF">LMG28138_03439</name>
</gene>
<dbReference type="CDD" id="cd08422">
    <property type="entry name" value="PBP2_CrgA_like"/>
    <property type="match status" value="1"/>
</dbReference>